<evidence type="ECO:0000256" key="1">
    <source>
        <dbReference type="ARBA" id="ARBA00001947"/>
    </source>
</evidence>
<keyword evidence="18" id="KW-1185">Reference proteome</keyword>
<comment type="subcellular location">
    <subcellularLocation>
        <location evidence="2">Secreted</location>
    </subcellularLocation>
</comment>
<reference evidence="18" key="2">
    <citation type="journal article" date="2013" name="Nature">
        <title>Insights into bilaterian evolution from three spiralian genomes.</title>
        <authorList>
            <person name="Simakov O."/>
            <person name="Marletaz F."/>
            <person name="Cho S.J."/>
            <person name="Edsinger-Gonzales E."/>
            <person name="Havlak P."/>
            <person name="Hellsten U."/>
            <person name="Kuo D.H."/>
            <person name="Larsson T."/>
            <person name="Lv J."/>
            <person name="Arendt D."/>
            <person name="Savage R."/>
            <person name="Osoegawa K."/>
            <person name="de Jong P."/>
            <person name="Grimwood J."/>
            <person name="Chapman J.A."/>
            <person name="Shapiro H."/>
            <person name="Aerts A."/>
            <person name="Otillar R.P."/>
            <person name="Terry A.Y."/>
            <person name="Boore J.L."/>
            <person name="Grigoriev I.V."/>
            <person name="Lindberg D.R."/>
            <person name="Seaver E.C."/>
            <person name="Weisblat D.A."/>
            <person name="Putnam N.H."/>
            <person name="Rokhsar D.S."/>
        </authorList>
    </citation>
    <scope>NUCLEOTIDE SEQUENCE</scope>
    <source>
        <strain evidence="18">I ESC-2004</strain>
    </source>
</reference>
<evidence type="ECO:0000256" key="6">
    <source>
        <dbReference type="ARBA" id="ARBA00022670"/>
    </source>
</evidence>
<dbReference type="HOGENOM" id="CLU_019326_2_1_1"/>
<keyword evidence="6" id="KW-0645">Protease</keyword>
<dbReference type="Proteomes" id="UP000014760">
    <property type="component" value="Unassembled WGS sequence"/>
</dbReference>
<dbReference type="SUPFAM" id="SSF53187">
    <property type="entry name" value="Zn-dependent exopeptidases"/>
    <property type="match status" value="1"/>
</dbReference>
<dbReference type="InterPro" id="IPR057246">
    <property type="entry name" value="CARBOXYPEPT_ZN_1"/>
</dbReference>
<dbReference type="GO" id="GO:0005615">
    <property type="term" value="C:extracellular space"/>
    <property type="evidence" value="ECO:0007669"/>
    <property type="project" value="TreeGrafter"/>
</dbReference>
<dbReference type="PANTHER" id="PTHR11705:SF91">
    <property type="entry name" value="FI01817P-RELATED"/>
    <property type="match status" value="1"/>
</dbReference>
<sequence length="432" mass="49550">MDRIVLVFLLFVPTLCRTQDALERVRFDGHKIVSVNPENEGQLALLKDWWQGDANMDFWEEPRRLGSRVMFMVSPERLEAIENALSDARLQIQVEHDNIQQELDEMWKLLDLKATQLSSSFDYDDFNTYEEIMMELEALRDDCQPAGLDCEVYSIGKSYEGRDLKMLKISNGDSKNRKAVWIDSTIHAREWLTPATLMKLINQLIRAYNTDSDAQDLVNSYVFYMLPVVNPDGYVYTRTNRYWRKNRRPQNFGCAGVDLNRNFDFRWGTEGVSSNPCSDIFCGTEGGSEPETQAVQNELQRLGGGIVAMVTMHSYGNMWMFPWGTTVGHRGRNCDRASDHEDMKFVADRTADAIQQTYGTRWKRGNSCEVIYETSGGTDDYAKGVAGVKYSFCPELRGRNFVVNKSEINKSFNEFYNGIKAMLVAIELREPS</sequence>
<dbReference type="OrthoDB" id="3626597at2759"/>
<dbReference type="SUPFAM" id="SSF54897">
    <property type="entry name" value="Protease propeptides/inhibitors"/>
    <property type="match status" value="1"/>
</dbReference>
<comment type="cofactor">
    <cofactor evidence="1">
        <name>Zn(2+)</name>
        <dbReference type="ChEBI" id="CHEBI:29105"/>
    </cofactor>
</comment>
<keyword evidence="4" id="KW-0964">Secreted</keyword>
<keyword evidence="5" id="KW-0121">Carboxypeptidase</keyword>
<organism evidence="17 18">
    <name type="scientific">Capitella teleta</name>
    <name type="common">Polychaete worm</name>
    <dbReference type="NCBI Taxonomy" id="283909"/>
    <lineage>
        <taxon>Eukaryota</taxon>
        <taxon>Metazoa</taxon>
        <taxon>Spiralia</taxon>
        <taxon>Lophotrochozoa</taxon>
        <taxon>Annelida</taxon>
        <taxon>Polychaeta</taxon>
        <taxon>Sedentaria</taxon>
        <taxon>Scolecida</taxon>
        <taxon>Capitellidae</taxon>
        <taxon>Capitella</taxon>
    </lineage>
</organism>
<accession>X2APM4</accession>
<evidence type="ECO:0000256" key="13">
    <source>
        <dbReference type="ARBA" id="ARBA00057299"/>
    </source>
</evidence>
<evidence type="ECO:0000256" key="4">
    <source>
        <dbReference type="ARBA" id="ARBA00022525"/>
    </source>
</evidence>
<evidence type="ECO:0000256" key="10">
    <source>
        <dbReference type="ARBA" id="ARBA00022833"/>
    </source>
</evidence>
<evidence type="ECO:0000313" key="18">
    <source>
        <dbReference type="Proteomes" id="UP000014760"/>
    </source>
</evidence>
<dbReference type="InterPro" id="IPR000834">
    <property type="entry name" value="Peptidase_M14"/>
</dbReference>
<comment type="similarity">
    <text evidence="3 14">Belongs to the peptidase M14 family.</text>
</comment>
<keyword evidence="9" id="KW-0378">Hydrolase</keyword>
<keyword evidence="8 15" id="KW-0732">Signal</keyword>
<keyword evidence="10" id="KW-0862">Zinc</keyword>
<evidence type="ECO:0000256" key="3">
    <source>
        <dbReference type="ARBA" id="ARBA00005988"/>
    </source>
</evidence>
<keyword evidence="12" id="KW-1015">Disulfide bond</keyword>
<dbReference type="CDD" id="cd03860">
    <property type="entry name" value="M14_CP_A-B_like"/>
    <property type="match status" value="1"/>
</dbReference>
<feature type="chain" id="PRO_5004948989" description="Peptidase M14 domain-containing protein" evidence="15">
    <location>
        <begin position="19"/>
        <end position="432"/>
    </location>
</feature>
<dbReference type="GO" id="GO:0004181">
    <property type="term" value="F:metallocarboxypeptidase activity"/>
    <property type="evidence" value="ECO:0007669"/>
    <property type="project" value="InterPro"/>
</dbReference>
<evidence type="ECO:0000256" key="15">
    <source>
        <dbReference type="SAM" id="SignalP"/>
    </source>
</evidence>
<protein>
    <recommendedName>
        <fullName evidence="16">Peptidase M14 domain-containing protein</fullName>
    </recommendedName>
</protein>
<dbReference type="FunFam" id="3.40.630.10:FF:000040">
    <property type="entry name" value="zinc carboxypeptidase"/>
    <property type="match status" value="1"/>
</dbReference>
<feature type="active site" description="Proton donor/acceptor" evidence="14">
    <location>
        <position position="395"/>
    </location>
</feature>
<dbReference type="InterPro" id="IPR036990">
    <property type="entry name" value="M14A-like_propep"/>
</dbReference>
<reference evidence="17" key="3">
    <citation type="submission" date="2015-06" db="UniProtKB">
        <authorList>
            <consortium name="EnsemblMetazoa"/>
        </authorList>
    </citation>
    <scope>IDENTIFICATION</scope>
</reference>
<dbReference type="EnsemblMetazoa" id="CapteT219486">
    <property type="protein sequence ID" value="CapteP219486"/>
    <property type="gene ID" value="CapteG219486"/>
</dbReference>
<dbReference type="FunFam" id="3.30.70.340:FF:000002">
    <property type="entry name" value="Carboxypeptidase A"/>
    <property type="match status" value="1"/>
</dbReference>
<name>X2APM4_CAPTE</name>
<dbReference type="Pfam" id="PF02244">
    <property type="entry name" value="Propep_M14"/>
    <property type="match status" value="1"/>
</dbReference>
<dbReference type="InterPro" id="IPR003146">
    <property type="entry name" value="M14A_act_pep"/>
</dbReference>
<dbReference type="PANTHER" id="PTHR11705">
    <property type="entry name" value="PROTEASE FAMILY M14 CARBOXYPEPTIDASE A,B"/>
    <property type="match status" value="1"/>
</dbReference>
<reference evidence="18" key="1">
    <citation type="submission" date="2012-12" db="EMBL/GenBank/DDBJ databases">
        <authorList>
            <person name="Hellsten U."/>
            <person name="Grimwood J."/>
            <person name="Chapman J.A."/>
            <person name="Shapiro H."/>
            <person name="Aerts A."/>
            <person name="Otillar R.P."/>
            <person name="Terry A.Y."/>
            <person name="Boore J.L."/>
            <person name="Simakov O."/>
            <person name="Marletaz F."/>
            <person name="Cho S.-J."/>
            <person name="Edsinger-Gonzales E."/>
            <person name="Havlak P."/>
            <person name="Kuo D.-H."/>
            <person name="Larsson T."/>
            <person name="Lv J."/>
            <person name="Arendt D."/>
            <person name="Savage R."/>
            <person name="Osoegawa K."/>
            <person name="de Jong P."/>
            <person name="Lindberg D.R."/>
            <person name="Seaver E.C."/>
            <person name="Weisblat D.A."/>
            <person name="Putnam N.H."/>
            <person name="Grigoriev I.V."/>
            <person name="Rokhsar D.S."/>
        </authorList>
    </citation>
    <scope>NUCLEOTIDE SEQUENCE</scope>
    <source>
        <strain evidence="18">I ESC-2004</strain>
    </source>
</reference>
<dbReference type="Gene3D" id="3.30.70.340">
    <property type="entry name" value="Metallocarboxypeptidase-like"/>
    <property type="match status" value="1"/>
</dbReference>
<keyword evidence="11" id="KW-0482">Metalloprotease</keyword>
<evidence type="ECO:0000256" key="12">
    <source>
        <dbReference type="ARBA" id="ARBA00023157"/>
    </source>
</evidence>
<evidence type="ECO:0000256" key="9">
    <source>
        <dbReference type="ARBA" id="ARBA00022801"/>
    </source>
</evidence>
<feature type="domain" description="Peptidase M14" evidence="16">
    <location>
        <begin position="125"/>
        <end position="426"/>
    </location>
</feature>
<dbReference type="Gene3D" id="3.40.630.10">
    <property type="entry name" value="Zn peptidases"/>
    <property type="match status" value="1"/>
</dbReference>
<dbReference type="GO" id="GO:0006508">
    <property type="term" value="P:proteolysis"/>
    <property type="evidence" value="ECO:0007669"/>
    <property type="project" value="UniProtKB-KW"/>
</dbReference>
<dbReference type="PROSITE" id="PS52035">
    <property type="entry name" value="PEPTIDASE_M14"/>
    <property type="match status" value="1"/>
</dbReference>
<keyword evidence="7" id="KW-0479">Metal-binding</keyword>
<proteinExistence type="inferred from homology"/>
<evidence type="ECO:0000256" key="11">
    <source>
        <dbReference type="ARBA" id="ARBA00023049"/>
    </source>
</evidence>
<dbReference type="SMART" id="SM00631">
    <property type="entry name" value="Zn_pept"/>
    <property type="match status" value="1"/>
</dbReference>
<evidence type="ECO:0000256" key="2">
    <source>
        <dbReference type="ARBA" id="ARBA00004613"/>
    </source>
</evidence>
<dbReference type="GO" id="GO:0008270">
    <property type="term" value="F:zinc ion binding"/>
    <property type="evidence" value="ECO:0007669"/>
    <property type="project" value="InterPro"/>
</dbReference>
<dbReference type="PRINTS" id="PR00765">
    <property type="entry name" value="CRBOXYPTASEA"/>
</dbReference>
<feature type="signal peptide" evidence="15">
    <location>
        <begin position="1"/>
        <end position="18"/>
    </location>
</feature>
<dbReference type="EMBL" id="AMQN01000118">
    <property type="status" value="NOT_ANNOTATED_CDS"/>
    <property type="molecule type" value="Genomic_DNA"/>
</dbReference>
<dbReference type="PROSITE" id="PS00132">
    <property type="entry name" value="CARBOXYPEPT_ZN_1"/>
    <property type="match status" value="1"/>
</dbReference>
<evidence type="ECO:0000313" key="17">
    <source>
        <dbReference type="EnsemblMetazoa" id="CapteP219486"/>
    </source>
</evidence>
<dbReference type="Pfam" id="PF00246">
    <property type="entry name" value="Peptidase_M14"/>
    <property type="match status" value="1"/>
</dbReference>
<evidence type="ECO:0000256" key="8">
    <source>
        <dbReference type="ARBA" id="ARBA00022729"/>
    </source>
</evidence>
<dbReference type="AlphaFoldDB" id="X2APM4"/>
<evidence type="ECO:0000256" key="5">
    <source>
        <dbReference type="ARBA" id="ARBA00022645"/>
    </source>
</evidence>
<evidence type="ECO:0000259" key="16">
    <source>
        <dbReference type="PROSITE" id="PS52035"/>
    </source>
</evidence>
<comment type="function">
    <text evidence="13">Involved in the digestion of the blood meal.</text>
</comment>
<evidence type="ECO:0000256" key="14">
    <source>
        <dbReference type="PROSITE-ProRule" id="PRU01379"/>
    </source>
</evidence>
<dbReference type="OMA" id="HKDSIQL"/>
<evidence type="ECO:0000256" key="7">
    <source>
        <dbReference type="ARBA" id="ARBA00022723"/>
    </source>
</evidence>